<protein>
    <recommendedName>
        <fullName evidence="4">Lipoprotein</fullName>
    </recommendedName>
</protein>
<proteinExistence type="predicted"/>
<gene>
    <name evidence="2" type="ORF">GCM10023220_55440</name>
</gene>
<feature type="compositionally biased region" description="Basic and acidic residues" evidence="1">
    <location>
        <begin position="134"/>
        <end position="148"/>
    </location>
</feature>
<evidence type="ECO:0000313" key="2">
    <source>
        <dbReference type="EMBL" id="GAA4816113.1"/>
    </source>
</evidence>
<evidence type="ECO:0008006" key="4">
    <source>
        <dbReference type="Google" id="ProtNLM"/>
    </source>
</evidence>
<feature type="compositionally biased region" description="Low complexity" evidence="1">
    <location>
        <begin position="149"/>
        <end position="159"/>
    </location>
</feature>
<evidence type="ECO:0000313" key="3">
    <source>
        <dbReference type="Proteomes" id="UP001501265"/>
    </source>
</evidence>
<organism evidence="2 3">
    <name type="scientific">Streptomyces ziwulingensis</name>
    <dbReference type="NCBI Taxonomy" id="1045501"/>
    <lineage>
        <taxon>Bacteria</taxon>
        <taxon>Bacillati</taxon>
        <taxon>Actinomycetota</taxon>
        <taxon>Actinomycetes</taxon>
        <taxon>Kitasatosporales</taxon>
        <taxon>Streptomycetaceae</taxon>
        <taxon>Streptomyces</taxon>
    </lineage>
</organism>
<feature type="compositionally biased region" description="Gly residues" evidence="1">
    <location>
        <begin position="160"/>
        <end position="177"/>
    </location>
</feature>
<comment type="caution">
    <text evidence="2">The sequence shown here is derived from an EMBL/GenBank/DDBJ whole genome shotgun (WGS) entry which is preliminary data.</text>
</comment>
<sequence length="192" mass="19596">MRGNLRSSGTAPGAAADRVARVYRTTTTATLLVSVALSALTGCVTVQRPPVPDPATSGARPPAPRPDGPARPRAVQAPAEEALEMIGPAREGRPGRGGGPGHAGEKSLRAPEGAALPHRRPPAEATRPRAARPVPREPEPRTAPERRAPAPGSPAAPGAARGGGDVCGLGRKYGGWRAGSPESAICERTYGR</sequence>
<name>A0ABP9CQ04_9ACTN</name>
<feature type="region of interest" description="Disordered" evidence="1">
    <location>
        <begin position="46"/>
        <end position="192"/>
    </location>
</feature>
<accession>A0ABP9CQ04</accession>
<evidence type="ECO:0000256" key="1">
    <source>
        <dbReference type="SAM" id="MobiDB-lite"/>
    </source>
</evidence>
<keyword evidence="3" id="KW-1185">Reference proteome</keyword>
<dbReference type="Proteomes" id="UP001501265">
    <property type="component" value="Unassembled WGS sequence"/>
</dbReference>
<dbReference type="EMBL" id="BAABIG010000061">
    <property type="protein sequence ID" value="GAA4816113.1"/>
    <property type="molecule type" value="Genomic_DNA"/>
</dbReference>
<reference evidence="3" key="1">
    <citation type="journal article" date="2019" name="Int. J. Syst. Evol. Microbiol.">
        <title>The Global Catalogue of Microorganisms (GCM) 10K type strain sequencing project: providing services to taxonomists for standard genome sequencing and annotation.</title>
        <authorList>
            <consortium name="The Broad Institute Genomics Platform"/>
            <consortium name="The Broad Institute Genome Sequencing Center for Infectious Disease"/>
            <person name="Wu L."/>
            <person name="Ma J."/>
        </authorList>
    </citation>
    <scope>NUCLEOTIDE SEQUENCE [LARGE SCALE GENOMIC DNA]</scope>
    <source>
        <strain evidence="3">JCM 18081</strain>
    </source>
</reference>